<protein>
    <recommendedName>
        <fullName evidence="3">HEAT repeat-containing protein 1</fullName>
    </recommendedName>
</protein>
<evidence type="ECO:0000313" key="2">
    <source>
        <dbReference type="Proteomes" id="UP001642484"/>
    </source>
</evidence>
<gene>
    <name evidence="1" type="ORF">CCMP2556_LOCUS1308</name>
</gene>
<dbReference type="Proteomes" id="UP001642484">
    <property type="component" value="Unassembled WGS sequence"/>
</dbReference>
<sequence>MSIDAIEAVFDGANVPLETWQTLALRPVRKRLGGLLAATGAAINVEVPVRETEGRLRDAKAVRSGDRQVKLRLSRRSTCDGIEPFAILGASVHLVDSTSFSLPTRAVCSRRCFGELRARLKSSSLLERRQAAADEVLRKVNGRSGSAAEACLDEWLQGFYAEMSEQERLQQALCDALPAAVHEVKVKAAEGKSQIVLLKSLHWLMLKSNYIVLKDRFGLCLPVLLQILESSTDSLLRFVGWDVLNLLLDRAMAVEVQNFGPCLADFFESHSPFFPSRRAWSLNRGTLRQ</sequence>
<accession>A0ABP0HF04</accession>
<evidence type="ECO:0000313" key="1">
    <source>
        <dbReference type="EMBL" id="CAK8988582.1"/>
    </source>
</evidence>
<comment type="caution">
    <text evidence="1">The sequence shown here is derived from an EMBL/GenBank/DDBJ whole genome shotgun (WGS) entry which is preliminary data.</text>
</comment>
<dbReference type="EMBL" id="CAXAMN010000447">
    <property type="protein sequence ID" value="CAK8988582.1"/>
    <property type="molecule type" value="Genomic_DNA"/>
</dbReference>
<keyword evidence="2" id="KW-1185">Reference proteome</keyword>
<organism evidence="1 2">
    <name type="scientific">Durusdinium trenchii</name>
    <dbReference type="NCBI Taxonomy" id="1381693"/>
    <lineage>
        <taxon>Eukaryota</taxon>
        <taxon>Sar</taxon>
        <taxon>Alveolata</taxon>
        <taxon>Dinophyceae</taxon>
        <taxon>Suessiales</taxon>
        <taxon>Symbiodiniaceae</taxon>
        <taxon>Durusdinium</taxon>
    </lineage>
</organism>
<reference evidence="1 2" key="1">
    <citation type="submission" date="2024-02" db="EMBL/GenBank/DDBJ databases">
        <authorList>
            <person name="Chen Y."/>
            <person name="Shah S."/>
            <person name="Dougan E. K."/>
            <person name="Thang M."/>
            <person name="Chan C."/>
        </authorList>
    </citation>
    <scope>NUCLEOTIDE SEQUENCE [LARGE SCALE GENOMIC DNA]</scope>
</reference>
<name>A0ABP0HF04_9DINO</name>
<proteinExistence type="predicted"/>
<evidence type="ECO:0008006" key="3">
    <source>
        <dbReference type="Google" id="ProtNLM"/>
    </source>
</evidence>